<feature type="region of interest" description="Disordered" evidence="1">
    <location>
        <begin position="276"/>
        <end position="300"/>
    </location>
</feature>
<dbReference type="PANTHER" id="PTHR33924">
    <property type="entry name" value="CATION-TRANSPORTING ATPASE"/>
    <property type="match status" value="1"/>
</dbReference>
<reference evidence="3" key="1">
    <citation type="submission" date="2013-01" db="EMBL/GenBank/DDBJ databases">
        <title>Draft Genome Sequence of a Mulberry Tree, Morus notabilis C.K. Schneid.</title>
        <authorList>
            <person name="He N."/>
            <person name="Zhao S."/>
        </authorList>
    </citation>
    <scope>NUCLEOTIDE SEQUENCE</scope>
</reference>
<dbReference type="OrthoDB" id="1907176at2759"/>
<feature type="compositionally biased region" description="Basic and acidic residues" evidence="1">
    <location>
        <begin position="279"/>
        <end position="289"/>
    </location>
</feature>
<keyword evidence="3" id="KW-1185">Reference proteome</keyword>
<organism evidence="2 3">
    <name type="scientific">Morus notabilis</name>
    <dbReference type="NCBI Taxonomy" id="981085"/>
    <lineage>
        <taxon>Eukaryota</taxon>
        <taxon>Viridiplantae</taxon>
        <taxon>Streptophyta</taxon>
        <taxon>Embryophyta</taxon>
        <taxon>Tracheophyta</taxon>
        <taxon>Spermatophyta</taxon>
        <taxon>Magnoliopsida</taxon>
        <taxon>eudicotyledons</taxon>
        <taxon>Gunneridae</taxon>
        <taxon>Pentapetalae</taxon>
        <taxon>rosids</taxon>
        <taxon>fabids</taxon>
        <taxon>Rosales</taxon>
        <taxon>Moraceae</taxon>
        <taxon>Moreae</taxon>
        <taxon>Morus</taxon>
    </lineage>
</organism>
<dbReference type="AlphaFoldDB" id="W9R199"/>
<name>W9R199_9ROSA</name>
<protein>
    <recommendedName>
        <fullName evidence="4">DNA-directed RNA polymerase</fullName>
    </recommendedName>
</protein>
<evidence type="ECO:0000313" key="2">
    <source>
        <dbReference type="EMBL" id="EXB53879.1"/>
    </source>
</evidence>
<dbReference type="STRING" id="981085.W9R199"/>
<gene>
    <name evidence="2" type="ORF">L484_001966</name>
</gene>
<evidence type="ECO:0000256" key="1">
    <source>
        <dbReference type="SAM" id="MobiDB-lite"/>
    </source>
</evidence>
<feature type="compositionally biased region" description="Basic and acidic residues" evidence="1">
    <location>
        <begin position="1"/>
        <end position="11"/>
    </location>
</feature>
<feature type="region of interest" description="Disordered" evidence="1">
    <location>
        <begin position="1"/>
        <end position="22"/>
    </location>
</feature>
<proteinExistence type="predicted"/>
<evidence type="ECO:0008006" key="4">
    <source>
        <dbReference type="Google" id="ProtNLM"/>
    </source>
</evidence>
<dbReference type="Proteomes" id="UP000030645">
    <property type="component" value="Unassembled WGS sequence"/>
</dbReference>
<feature type="compositionally biased region" description="Polar residues" evidence="1">
    <location>
        <begin position="290"/>
        <end position="300"/>
    </location>
</feature>
<feature type="region of interest" description="Disordered" evidence="1">
    <location>
        <begin position="80"/>
        <end position="102"/>
    </location>
</feature>
<feature type="compositionally biased region" description="Polar residues" evidence="1">
    <location>
        <begin position="84"/>
        <end position="102"/>
    </location>
</feature>
<dbReference type="KEGG" id="mnt:21385547"/>
<dbReference type="EMBL" id="KE344138">
    <property type="protein sequence ID" value="EXB53879.1"/>
    <property type="molecule type" value="Genomic_DNA"/>
</dbReference>
<evidence type="ECO:0000313" key="3">
    <source>
        <dbReference type="Proteomes" id="UP000030645"/>
    </source>
</evidence>
<dbReference type="eggNOG" id="ENOG502RXYB">
    <property type="taxonomic scope" value="Eukaryota"/>
</dbReference>
<dbReference type="PANTHER" id="PTHR33924:SF1">
    <property type="entry name" value="DNA-DIRECTED RNA POLYMERASE SUBUNIT BETA"/>
    <property type="match status" value="1"/>
</dbReference>
<sequence length="350" mass="38184">MSEDSLADRGLHRTRPALGDLTNRPIKRGFSALLGDPGVKSGDGYVKNVGGDNADSQFAKQVRLGVEKFLREQGLTLTKDKQPCGSSSTYTETDASQENTESLVSNMRREFKKPEVLDGGIHKSVVEVGDVSRDSSFSSVSMAASKEMQNKDCVVLDSEGRRASDATQSNLLQGPIVTVFKDNEGLSVGKPVSTECGSFEWSKFPKQGPISHELGRCATLQGDGCSNASVGDDFINACSCSFCLKAAHIWSDLQYQDIKGRIAALKKSKKEAHTLAQKSCREKETDTHNQGDPINSSNLESDLTGHWKSLFCHMEDIFVRENSQLVSVTSTANYLDLFLFVNGFPFGVYL</sequence>
<accession>W9R199</accession>